<evidence type="ECO:0000313" key="2">
    <source>
        <dbReference type="EMBL" id="RKO86330.1"/>
    </source>
</evidence>
<evidence type="ECO:0000313" key="3">
    <source>
        <dbReference type="Proteomes" id="UP000269721"/>
    </source>
</evidence>
<keyword evidence="3" id="KW-1185">Reference proteome</keyword>
<evidence type="ECO:0000256" key="1">
    <source>
        <dbReference type="SAM" id="MobiDB-lite"/>
    </source>
</evidence>
<dbReference type="EMBL" id="KZ998290">
    <property type="protein sequence ID" value="RKO86330.1"/>
    <property type="molecule type" value="Genomic_DNA"/>
</dbReference>
<feature type="compositionally biased region" description="Basic and acidic residues" evidence="1">
    <location>
        <begin position="19"/>
        <end position="43"/>
    </location>
</feature>
<sequence length="136" mass="14892">MGCVSPSVVPSLTNVPVEGKGKSERETSRGAGEERKTVKEVARTRKRYERRQRVPEVAGGDSAPERKELPAPAQAPSFNYTPLKHRRRLPRRDQGADPRRHAQHSSGAVEAVDSNGTATFAGRGLAARTRRRVGAR</sequence>
<feature type="compositionally biased region" description="Basic and acidic residues" evidence="1">
    <location>
        <begin position="91"/>
        <end position="100"/>
    </location>
</feature>
<dbReference type="AlphaFoldDB" id="A0A4P9W6F7"/>
<accession>A0A4P9W6F7</accession>
<proteinExistence type="predicted"/>
<gene>
    <name evidence="2" type="ORF">BDK51DRAFT_30890</name>
</gene>
<protein>
    <submittedName>
        <fullName evidence="2">Uncharacterized protein</fullName>
    </submittedName>
</protein>
<feature type="non-terminal residue" evidence="2">
    <location>
        <position position="136"/>
    </location>
</feature>
<organism evidence="2 3">
    <name type="scientific">Blyttiomyces helicus</name>
    <dbReference type="NCBI Taxonomy" id="388810"/>
    <lineage>
        <taxon>Eukaryota</taxon>
        <taxon>Fungi</taxon>
        <taxon>Fungi incertae sedis</taxon>
        <taxon>Chytridiomycota</taxon>
        <taxon>Chytridiomycota incertae sedis</taxon>
        <taxon>Chytridiomycetes</taxon>
        <taxon>Chytridiomycetes incertae sedis</taxon>
        <taxon>Blyttiomyces</taxon>
    </lineage>
</organism>
<name>A0A4P9W6F7_9FUNG</name>
<dbReference type="Proteomes" id="UP000269721">
    <property type="component" value="Unassembled WGS sequence"/>
</dbReference>
<reference evidence="3" key="1">
    <citation type="journal article" date="2018" name="Nat. Microbiol.">
        <title>Leveraging single-cell genomics to expand the fungal tree of life.</title>
        <authorList>
            <person name="Ahrendt S.R."/>
            <person name="Quandt C.A."/>
            <person name="Ciobanu D."/>
            <person name="Clum A."/>
            <person name="Salamov A."/>
            <person name="Andreopoulos B."/>
            <person name="Cheng J.F."/>
            <person name="Woyke T."/>
            <person name="Pelin A."/>
            <person name="Henrissat B."/>
            <person name="Reynolds N.K."/>
            <person name="Benny G.L."/>
            <person name="Smith M.E."/>
            <person name="James T.Y."/>
            <person name="Grigoriev I.V."/>
        </authorList>
    </citation>
    <scope>NUCLEOTIDE SEQUENCE [LARGE SCALE GENOMIC DNA]</scope>
</reference>
<feature type="region of interest" description="Disordered" evidence="1">
    <location>
        <begin position="1"/>
        <end position="136"/>
    </location>
</feature>
<feature type="compositionally biased region" description="Low complexity" evidence="1">
    <location>
        <begin position="116"/>
        <end position="127"/>
    </location>
</feature>